<keyword evidence="6" id="KW-0479">Metal-binding</keyword>
<evidence type="ECO:0000313" key="10">
    <source>
        <dbReference type="Proteomes" id="UP000179284"/>
    </source>
</evidence>
<dbReference type="OrthoDB" id="9812744at2"/>
<dbReference type="Pfam" id="PF12917">
    <property type="entry name" value="YfbR-like"/>
    <property type="match status" value="1"/>
</dbReference>
<dbReference type="InterPro" id="IPR006674">
    <property type="entry name" value="HD_domain"/>
</dbReference>
<reference evidence="10" key="1">
    <citation type="submission" date="2016-10" db="EMBL/GenBank/DDBJ databases">
        <title>The complete genome sequence of the rumen bacterium Butyrivibrio hungatei MB2003.</title>
        <authorList>
            <person name="Palevich N."/>
            <person name="Kelly W.J."/>
            <person name="Leahy S.C."/>
            <person name="Altermann E."/>
            <person name="Rakonjac J."/>
            <person name="Attwood G.T."/>
        </authorList>
    </citation>
    <scope>NUCLEOTIDE SEQUENCE [LARGE SCALE GENOMIC DNA]</scope>
    <source>
        <strain evidence="10">MB2003</strain>
    </source>
</reference>
<dbReference type="Gene3D" id="1.10.3210.10">
    <property type="entry name" value="Hypothetical protein af1432"/>
    <property type="match status" value="1"/>
</dbReference>
<dbReference type="KEGG" id="bhu:bhn_I1826"/>
<dbReference type="GO" id="GO:0002953">
    <property type="term" value="F:5'-deoxynucleotidase activity"/>
    <property type="evidence" value="ECO:0007669"/>
    <property type="project" value="UniProtKB-EC"/>
</dbReference>
<organism evidence="9 10">
    <name type="scientific">Butyrivibrio hungatei</name>
    <dbReference type="NCBI Taxonomy" id="185008"/>
    <lineage>
        <taxon>Bacteria</taxon>
        <taxon>Bacillati</taxon>
        <taxon>Bacillota</taxon>
        <taxon>Clostridia</taxon>
        <taxon>Lachnospirales</taxon>
        <taxon>Lachnospiraceae</taxon>
        <taxon>Butyrivibrio</taxon>
    </lineage>
</organism>
<dbReference type="NCBIfam" id="NF003009">
    <property type="entry name" value="PRK03826.1"/>
    <property type="match status" value="1"/>
</dbReference>
<dbReference type="PANTHER" id="PTHR11845:SF13">
    <property type="entry name" value="5'-DEOXYNUCLEOTIDASE HDDC2"/>
    <property type="match status" value="1"/>
</dbReference>
<name>A0A1D9P2W9_9FIRM</name>
<evidence type="ECO:0000256" key="4">
    <source>
        <dbReference type="ARBA" id="ARBA00011738"/>
    </source>
</evidence>
<evidence type="ECO:0000259" key="8">
    <source>
        <dbReference type="PROSITE" id="PS51831"/>
    </source>
</evidence>
<accession>A0A1D9P2W9</accession>
<evidence type="ECO:0000256" key="6">
    <source>
        <dbReference type="ARBA" id="ARBA00022723"/>
    </source>
</evidence>
<gene>
    <name evidence="9" type="ORF">bhn_I1826</name>
</gene>
<dbReference type="SMART" id="SM00471">
    <property type="entry name" value="HDc"/>
    <property type="match status" value="1"/>
</dbReference>
<dbReference type="SUPFAM" id="SSF109604">
    <property type="entry name" value="HD-domain/PDEase-like"/>
    <property type="match status" value="1"/>
</dbReference>
<dbReference type="EMBL" id="CP017831">
    <property type="protein sequence ID" value="AOZ96859.1"/>
    <property type="molecule type" value="Genomic_DNA"/>
</dbReference>
<comment type="cofactor">
    <cofactor evidence="2">
        <name>Mn(2+)</name>
        <dbReference type="ChEBI" id="CHEBI:29035"/>
    </cofactor>
</comment>
<comment type="cofactor">
    <cofactor evidence="3">
        <name>Co(2+)</name>
        <dbReference type="ChEBI" id="CHEBI:48828"/>
    </cofactor>
</comment>
<dbReference type="Proteomes" id="UP000179284">
    <property type="component" value="Chromosome I"/>
</dbReference>
<keyword evidence="7" id="KW-0378">Hydrolase</keyword>
<dbReference type="GO" id="GO:0046872">
    <property type="term" value="F:metal ion binding"/>
    <property type="evidence" value="ECO:0007669"/>
    <property type="project" value="UniProtKB-KW"/>
</dbReference>
<evidence type="ECO:0000313" key="9">
    <source>
        <dbReference type="EMBL" id="AOZ96859.1"/>
    </source>
</evidence>
<protein>
    <recommendedName>
        <fullName evidence="5">5'-deoxynucleotidase</fullName>
        <ecNumber evidence="5">3.1.3.89</ecNumber>
    </recommendedName>
</protein>
<sequence>MNYNFFALISRMKYIDRWALMRNTRAENLCEHSMEVAMIAHALCTIGNVRYGKNLDANKAALIGLYHDASEIITGDMPTPVKYFNAELKSAYKEVEKVADEKLLEKLPDDLRPVYDDVFNPKADDENEKYMRKLVKAADKLSALIKCISELNAGNNEFRTAKESTEKTVRTMYQDLPEVLDFVNEFLSSYGSTLDELT</sequence>
<dbReference type="CDD" id="cd00077">
    <property type="entry name" value="HDc"/>
    <property type="match status" value="1"/>
</dbReference>
<feature type="domain" description="HD" evidence="8">
    <location>
        <begin position="29"/>
        <end position="144"/>
    </location>
</feature>
<comment type="catalytic activity">
    <reaction evidence="1">
        <text>a 2'-deoxyribonucleoside 5'-phosphate + H2O = a 2'-deoxyribonucleoside + phosphate</text>
        <dbReference type="Rhea" id="RHEA:36167"/>
        <dbReference type="ChEBI" id="CHEBI:15377"/>
        <dbReference type="ChEBI" id="CHEBI:18274"/>
        <dbReference type="ChEBI" id="CHEBI:43474"/>
        <dbReference type="ChEBI" id="CHEBI:65317"/>
        <dbReference type="EC" id="3.1.3.89"/>
    </reaction>
</comment>
<evidence type="ECO:0000256" key="7">
    <source>
        <dbReference type="ARBA" id="ARBA00022801"/>
    </source>
</evidence>
<evidence type="ECO:0000256" key="5">
    <source>
        <dbReference type="ARBA" id="ARBA00012964"/>
    </source>
</evidence>
<evidence type="ECO:0000256" key="2">
    <source>
        <dbReference type="ARBA" id="ARBA00001936"/>
    </source>
</evidence>
<dbReference type="InterPro" id="IPR039356">
    <property type="entry name" value="YfbR/HDDC2"/>
</dbReference>
<comment type="subunit">
    <text evidence="4">Homodimer.</text>
</comment>
<evidence type="ECO:0000256" key="3">
    <source>
        <dbReference type="ARBA" id="ARBA00001941"/>
    </source>
</evidence>
<dbReference type="InterPro" id="IPR003607">
    <property type="entry name" value="HD/PDEase_dom"/>
</dbReference>
<dbReference type="PROSITE" id="PS51831">
    <property type="entry name" value="HD"/>
    <property type="match status" value="1"/>
</dbReference>
<evidence type="ECO:0000256" key="1">
    <source>
        <dbReference type="ARBA" id="ARBA00001638"/>
    </source>
</evidence>
<keyword evidence="10" id="KW-1185">Reference proteome</keyword>
<dbReference type="AlphaFoldDB" id="A0A1D9P2W9"/>
<dbReference type="GO" id="GO:0005737">
    <property type="term" value="C:cytoplasm"/>
    <property type="evidence" value="ECO:0007669"/>
    <property type="project" value="TreeGrafter"/>
</dbReference>
<dbReference type="RefSeq" id="WP_071176519.1">
    <property type="nucleotide sequence ID" value="NZ_CP017831.1"/>
</dbReference>
<dbReference type="PANTHER" id="PTHR11845">
    <property type="entry name" value="5'-DEOXYNUCLEOTIDASE HDDC2"/>
    <property type="match status" value="1"/>
</dbReference>
<dbReference type="EC" id="3.1.3.89" evidence="5"/>
<proteinExistence type="predicted"/>